<keyword evidence="1" id="KW-1133">Transmembrane helix</keyword>
<organism evidence="3">
    <name type="scientific">Leptotrichia rugosa</name>
    <dbReference type="NCBI Taxonomy" id="3239302"/>
    <lineage>
        <taxon>Bacteria</taxon>
        <taxon>Fusobacteriati</taxon>
        <taxon>Fusobacteriota</taxon>
        <taxon>Fusobacteriia</taxon>
        <taxon>Fusobacteriales</taxon>
        <taxon>Leptotrichiaceae</taxon>
        <taxon>Leptotrichia</taxon>
    </lineage>
</organism>
<evidence type="ECO:0000313" key="3">
    <source>
        <dbReference type="EMBL" id="XDU67462.1"/>
    </source>
</evidence>
<feature type="transmembrane region" description="Helical" evidence="1">
    <location>
        <begin position="27"/>
        <end position="48"/>
    </location>
</feature>
<accession>A0AB39VI86</accession>
<dbReference type="InterPro" id="IPR053787">
    <property type="entry name" value="Autotransptr-assoc_N"/>
</dbReference>
<dbReference type="KEGG" id="lrug:AB8B22_03320"/>
<dbReference type="SUPFAM" id="SSF103515">
    <property type="entry name" value="Autotransporter"/>
    <property type="match status" value="1"/>
</dbReference>
<protein>
    <submittedName>
        <fullName evidence="3">Autotransporter-associated N-terminal domain-containing protein</fullName>
    </submittedName>
</protein>
<dbReference type="NCBIfam" id="NF033175">
    <property type="entry name" value="fuso_auto_Nterm"/>
    <property type="match status" value="1"/>
</dbReference>
<evidence type="ECO:0000256" key="1">
    <source>
        <dbReference type="SAM" id="Phobius"/>
    </source>
</evidence>
<dbReference type="RefSeq" id="WP_369711653.1">
    <property type="nucleotide sequence ID" value="NZ_CP165644.1"/>
</dbReference>
<name>A0AB39VI86_9FUSO</name>
<dbReference type="EMBL" id="CP165644">
    <property type="protein sequence ID" value="XDU67462.1"/>
    <property type="molecule type" value="Genomic_DNA"/>
</dbReference>
<sequence length="2321" mass="249564">MTNNLKKLKQELKSFAKRVKDFKYTDAALISFLLTGAIGIGGISINLFSAEDEIKVQTKAMNTSIVQLKQDFRKARAENNKLLRNTNLELIQLMEQGDHVVKSPWSSWQYGINGFYNNWQGHYKGRGDKVADVKYERDKTMGKYKYNTTPDAHSLYGNTTDLGLKQEPVAIIPVSASLTPLVPKVKVANVSMAVDISDLPSFEPRTVTPPSAPSITPIGTINAPSFVLKAKSLGNWNEDSFDNASKGNGGVIEGGLIINDGNFITKRIQNYPDGYGIYNYEYENYSVKNAFNNYSAMVTDSKDKSVTTTSLSYGNSTSNLNRGLTTTKKKAGFMRMVSDRNYNSYDQGSTLVNKANFLYTRMPGLAGPFINELVHLDMHGAAKITDQISKLGTTTGAEYEAFSDLQNIANNTTGSKRSQTFINSGKVTIEGENSSFVNTYDHARDNDPSPDGMYVASIVNTSKGDVSIHPYVDGSGKHNTQSAVFIVSAEVAGKGNPQIIYNAGNISLYNEKSAIYFINPNGDVRWNHTGEDFEEAKFDSDVTGPYSTAGTLSKNTASYTSGTTVNFDKDDDDQREITIVNRATGNKAVKTFGDGDVGVYLKTSKYISTANLDFKTKSTGGTWAPLTIYGDNSIGLYAPKDETSKLTTKLSGTVIGNFAVNIGDISGNSYEYYESKTIANPSNVPDSETTAGITGKTQINDDKYIDKSYGIFSSISVDFEKNTTKTHSADPTNGKGIENGHEINLFKNVKDSIGVLTGDSATIKLGKGKVSMNGGFDNTGIIVGGSDTSVPGTKSTDGKVTGDVITIDGDSRNDRGNRAIYVGNNSKNEVNVNAVVSTNATNSITLVADKGAKITVNDNTTKSTATIIGTSGAPTNAGVEITGSEFLYDKTRVNSDLTSKDNVGAAYASNGGIIAINRTSTTKPGSANISIKGGIDTQSKKNVGFGFFADGTNSEIDAQYNWIKVEDGSTNTASLNNAKIDLTGATVEYKGNGYALYTDTTSNNSGAININDATLKLDGDAVGYVFYQDKSGIITVNKNTIIDILSDNVIVADLRKISGKVTVNVENKGTPDTLKEQLIGGVGNVGSSNGKTRYKYAVVDDADINIKSAIDKANSTKDTDSEVFSRRFLYQNSRLNVETGGSVKSELNDSQLQAIDLNLKTPVGLAVTASAKTENTSTTGINNNGKIEADRTVGTDKGGIGLYVDYGFINNNSTGVVNVEKGTVNAPNEKAIGIFGTNSTRIVNNGKVNAGGKKSIGILGLSYRIDSTAGIVKDPKDEPYYNNVVAHSGHTFGIVNIENGATGKITMDDDGAVGMFVKNNSNDKNGAGYIVTNALDRRTKNDTHGINKGEITINGSNSSVGMGANNGIITNDNSGKININGTKSAGMYGTNDSDLINNGEINVVATSAKNESIGMYIDDQKSTIVNTGKINVGKSSYGIFGKKVDMTSGEINVADDGVGVYSTGPSVNLAGGKINVANNNSVGVYIADDTTNSQPATVTGNVDMKVGDTDSFGYLITASNAKTDLTTHAPNDVHIGEKSVYIYSGAPKALGGKIENYSNIVTDKNNGYGIYSSQDSINHGNINLMSGNGNIGIYSTQGTGKNYGTIEVGMSDVTTKQYGIGMATGYYDENTKAASNVGTVENYGTINVTKENSVGMYAVGRGAKAVNRGTINLDGKNTTGMYIDRYAEGENYGVIQTTPTANGTGIKGVVVTNGGVIKNYGTIKIMGSKNIGVYVFRGDETSSTYKPYEEHGTGNTSTRPYLEGTATDKKITGKAIVKVPPASLPSAVSISIDGVQVEPVKVDTNVASPQAPEVNITDLTGVTTLNLATEQMDHNHTHSNGEISSIGMYVDTSGINYTNPIQGLSNLYGLTDIDLIMGTEVTKYLNAKAIQIGDNILKPYNDALASVVSTGVTLNVNSSSLTWIAQPVESGNIAAPIKTVYMVKIPYTDFASKNDVDTEHFLDGLEQRYGVEGIHSREKQIFNKLNDLGKGENHIFAQAVNEMKGYEYSNTQQRINATGNTLDKEFKYLHDEWRNPSKQSNKIKVFGRKDEYRTDTAGVIDYDSNAYGVAYVHDEDEAITLGNSAGWYAGAVSNRFKFKDLGKSTEQQSMIRAGVFKTVSPVKDHNGNLRWTIAGDVFGGVNNMHRKFWVVDDTFYSKADYYTYGAALKTDLGYDIRLSERTHLRPYGALKMEYGRFTDINEDRGQMNLEVKGNDYFSVKPEVGAEFKYIQPLAVRTQLSIGLSAAYENEIGKLNRLNQARVRYTTADWYNLRNDKEDRHGNGKFDLNLGIDNTRFGVTVNAGYDTKGENVRGGLGFRLIY</sequence>
<feature type="domain" description="Autotransporter" evidence="2">
    <location>
        <begin position="2034"/>
        <end position="2321"/>
    </location>
</feature>
<dbReference type="InterPro" id="IPR036709">
    <property type="entry name" value="Autotransporte_beta_dom_sf"/>
</dbReference>
<dbReference type="PROSITE" id="PS51208">
    <property type="entry name" value="AUTOTRANSPORTER"/>
    <property type="match status" value="1"/>
</dbReference>
<reference evidence="3" key="1">
    <citation type="submission" date="2024-07" db="EMBL/GenBank/DDBJ databases">
        <authorList>
            <person name="Li X.-J."/>
            <person name="Wang X."/>
        </authorList>
    </citation>
    <scope>NUCLEOTIDE SEQUENCE</scope>
    <source>
        <strain evidence="3">HSP-334</strain>
    </source>
</reference>
<keyword evidence="1" id="KW-0812">Transmembrane</keyword>
<proteinExistence type="predicted"/>
<evidence type="ECO:0000259" key="2">
    <source>
        <dbReference type="PROSITE" id="PS51208"/>
    </source>
</evidence>
<dbReference type="Pfam" id="PF03797">
    <property type="entry name" value="Autotransporter"/>
    <property type="match status" value="1"/>
</dbReference>
<gene>
    <name evidence="3" type="ORF">AB8B22_03320</name>
</gene>
<dbReference type="InterPro" id="IPR005546">
    <property type="entry name" value="Autotransporte_beta"/>
</dbReference>
<keyword evidence="1" id="KW-0472">Membrane</keyword>